<keyword evidence="7" id="KW-1185">Reference proteome</keyword>
<gene>
    <name evidence="6" type="ORF">SAMN05192585_11335</name>
</gene>
<dbReference type="InterPro" id="IPR010930">
    <property type="entry name" value="Flg_bb/hook_C_dom"/>
</dbReference>
<dbReference type="EMBL" id="FNID01000013">
    <property type="protein sequence ID" value="SDN19600.1"/>
    <property type="molecule type" value="Genomic_DNA"/>
</dbReference>
<dbReference type="InterPro" id="IPR001444">
    <property type="entry name" value="Flag_bb_rod_N"/>
</dbReference>
<dbReference type="GO" id="GO:0071978">
    <property type="term" value="P:bacterial-type flagellum-dependent swarming motility"/>
    <property type="evidence" value="ECO:0007669"/>
    <property type="project" value="TreeGrafter"/>
</dbReference>
<evidence type="ECO:0000259" key="4">
    <source>
        <dbReference type="Pfam" id="PF06429"/>
    </source>
</evidence>
<evidence type="ECO:0000256" key="1">
    <source>
        <dbReference type="ARBA" id="ARBA00009677"/>
    </source>
</evidence>
<feature type="domain" description="Flagellar basal-body/hook protein C-terminal" evidence="4">
    <location>
        <begin position="206"/>
        <end position="245"/>
    </location>
</feature>
<name>A0A1G9ZDT2_9FIRM</name>
<evidence type="ECO:0000313" key="7">
    <source>
        <dbReference type="Proteomes" id="UP000199182"/>
    </source>
</evidence>
<dbReference type="OrthoDB" id="9800375at2"/>
<evidence type="ECO:0000256" key="2">
    <source>
        <dbReference type="RuleBase" id="RU362116"/>
    </source>
</evidence>
<feature type="domain" description="Flagellar hook protein FlgE/F/G-like D1" evidence="5">
    <location>
        <begin position="91"/>
        <end position="174"/>
    </location>
</feature>
<proteinExistence type="inferred from homology"/>
<keyword evidence="6" id="KW-0966">Cell projection</keyword>
<reference evidence="6 7" key="1">
    <citation type="submission" date="2016-10" db="EMBL/GenBank/DDBJ databases">
        <authorList>
            <person name="de Groot N.N."/>
        </authorList>
    </citation>
    <scope>NUCLEOTIDE SEQUENCE [LARGE SCALE GENOMIC DNA]</scope>
    <source>
        <strain evidence="6 7">CGMCC 1.5012</strain>
    </source>
</reference>
<dbReference type="Proteomes" id="UP000199182">
    <property type="component" value="Unassembled WGS sequence"/>
</dbReference>
<accession>A0A1G9ZDT2</accession>
<evidence type="ECO:0000313" key="6">
    <source>
        <dbReference type="EMBL" id="SDN19600.1"/>
    </source>
</evidence>
<evidence type="ECO:0000259" key="3">
    <source>
        <dbReference type="Pfam" id="PF00460"/>
    </source>
</evidence>
<comment type="subcellular location">
    <subcellularLocation>
        <location evidence="2">Bacterial flagellum basal body</location>
    </subcellularLocation>
</comment>
<keyword evidence="6" id="KW-0969">Cilium</keyword>
<dbReference type="InterPro" id="IPR020013">
    <property type="entry name" value="Flagellar_FlgE/F/G"/>
</dbReference>
<dbReference type="PANTHER" id="PTHR30435:SF19">
    <property type="entry name" value="FLAGELLAR BASAL-BODY ROD PROTEIN FLGG"/>
    <property type="match status" value="1"/>
</dbReference>
<keyword evidence="6" id="KW-0282">Flagellum</keyword>
<dbReference type="InterPro" id="IPR053967">
    <property type="entry name" value="LlgE_F_G-like_D1"/>
</dbReference>
<sequence>MFRGFYTLASGMLTQQRTLDTISNNVANVKTAGYKRKILTSSTFDQQLIARIQTNDNKKLGKGCIVRYADKVYTDYNQSGLTDTESPFDIALVGDGFFKVENVNSEKPLLTRNGSFSVDEEGYLISSNGSRLLGEGGPIQVGGGDFVVDEGGYVYVGTEDSPVDRIGIAYPADTKNLTTYSEGYYIDNNPDNAQNEEKVYSTAFLQGKIESSNVDMSEETSSLMETSRTFQTYSQALKIVDKINAKSVTEIAKR</sequence>
<organism evidence="6 7">
    <name type="scientific">Acetanaerobacterium elongatum</name>
    <dbReference type="NCBI Taxonomy" id="258515"/>
    <lineage>
        <taxon>Bacteria</taxon>
        <taxon>Bacillati</taxon>
        <taxon>Bacillota</taxon>
        <taxon>Clostridia</taxon>
        <taxon>Eubacteriales</taxon>
        <taxon>Oscillospiraceae</taxon>
        <taxon>Acetanaerobacterium</taxon>
    </lineage>
</organism>
<dbReference type="STRING" id="258515.SAMN05192585_11335"/>
<dbReference type="AlphaFoldDB" id="A0A1G9ZDT2"/>
<dbReference type="Pfam" id="PF22692">
    <property type="entry name" value="LlgE_F_G_D1"/>
    <property type="match status" value="1"/>
</dbReference>
<dbReference type="Pfam" id="PF06429">
    <property type="entry name" value="Flg_bbr_C"/>
    <property type="match status" value="1"/>
</dbReference>
<evidence type="ECO:0000259" key="5">
    <source>
        <dbReference type="Pfam" id="PF22692"/>
    </source>
</evidence>
<dbReference type="PANTHER" id="PTHR30435">
    <property type="entry name" value="FLAGELLAR PROTEIN"/>
    <property type="match status" value="1"/>
</dbReference>
<comment type="similarity">
    <text evidence="1 2">Belongs to the flagella basal body rod proteins family.</text>
</comment>
<keyword evidence="2" id="KW-0975">Bacterial flagellum</keyword>
<dbReference type="NCBIfam" id="TIGR03506">
    <property type="entry name" value="FlgEFG_subfam"/>
    <property type="match status" value="1"/>
</dbReference>
<dbReference type="RefSeq" id="WP_092639641.1">
    <property type="nucleotide sequence ID" value="NZ_FNID01000013.1"/>
</dbReference>
<dbReference type="GO" id="GO:0009425">
    <property type="term" value="C:bacterial-type flagellum basal body"/>
    <property type="evidence" value="ECO:0007669"/>
    <property type="project" value="UniProtKB-SubCell"/>
</dbReference>
<dbReference type="Pfam" id="PF00460">
    <property type="entry name" value="Flg_bb_rod"/>
    <property type="match status" value="1"/>
</dbReference>
<dbReference type="SUPFAM" id="SSF117143">
    <property type="entry name" value="Flagellar hook protein flgE"/>
    <property type="match status" value="1"/>
</dbReference>
<dbReference type="InterPro" id="IPR037925">
    <property type="entry name" value="FlgE/F/G-like"/>
</dbReference>
<protein>
    <submittedName>
        <fullName evidence="6">Flagellar basal-body rod protein FlgG</fullName>
    </submittedName>
</protein>
<feature type="domain" description="Flagellar basal body rod protein N-terminal" evidence="3">
    <location>
        <begin position="5"/>
        <end position="35"/>
    </location>
</feature>